<keyword evidence="3" id="KW-1185">Reference proteome</keyword>
<dbReference type="AlphaFoldDB" id="A0A4Y8CY00"/>
<evidence type="ECO:0000313" key="2">
    <source>
        <dbReference type="EMBL" id="TEY56602.1"/>
    </source>
</evidence>
<organism evidence="2 3">
    <name type="scientific">Botryotinia calthae</name>
    <dbReference type="NCBI Taxonomy" id="38488"/>
    <lineage>
        <taxon>Eukaryota</taxon>
        <taxon>Fungi</taxon>
        <taxon>Dikarya</taxon>
        <taxon>Ascomycota</taxon>
        <taxon>Pezizomycotina</taxon>
        <taxon>Leotiomycetes</taxon>
        <taxon>Helotiales</taxon>
        <taxon>Sclerotiniaceae</taxon>
        <taxon>Botryotinia</taxon>
    </lineage>
</organism>
<protein>
    <recommendedName>
        <fullName evidence="1">Fungal lipase-type domain-containing protein</fullName>
    </recommendedName>
</protein>
<dbReference type="SUPFAM" id="SSF53474">
    <property type="entry name" value="alpha/beta-Hydrolases"/>
    <property type="match status" value="1"/>
</dbReference>
<evidence type="ECO:0000313" key="3">
    <source>
        <dbReference type="Proteomes" id="UP000297299"/>
    </source>
</evidence>
<dbReference type="Proteomes" id="UP000297299">
    <property type="component" value="Unassembled WGS sequence"/>
</dbReference>
<dbReference type="EMBL" id="PHWZ01000224">
    <property type="protein sequence ID" value="TEY56602.1"/>
    <property type="molecule type" value="Genomic_DNA"/>
</dbReference>
<dbReference type="Gene3D" id="3.40.50.1820">
    <property type="entry name" value="alpha/beta hydrolase"/>
    <property type="match status" value="1"/>
</dbReference>
<sequence length="298" mass="33554">MPLVELNPGTSDWQDVKHAALILWRASQISDVTALQNDLRNYDTISAPTIINLHTGINQTRKAILINDQDTITIAFEGSTDDEILVNLWTDGKGPNWWDLPYPVHVDGNRVHSFYLDMWNGMKAAVFSTLGDAVATMQDHRIVPKKLIIAGYSMGGGVSTLGFTDIVEHVRHTYGSQCSSPQFWASDDTLGSLIQHLTFASTGAGDMGYLTLLNELYGRYQIRAWDFLNHWDRTPLAPPYHFRDWRGHRYILPQEVTCHFEAGFGPIGHLIQGYYQSAEWIANHGLDQVKTAYRSGYA</sequence>
<reference evidence="2 3" key="1">
    <citation type="submission" date="2017-11" db="EMBL/GenBank/DDBJ databases">
        <title>Comparative genomics of Botrytis spp.</title>
        <authorList>
            <person name="Valero-Jimenez C.A."/>
            <person name="Tapia P."/>
            <person name="Veloso J."/>
            <person name="Silva-Moreno E."/>
            <person name="Staats M."/>
            <person name="Valdes J.H."/>
            <person name="Van Kan J.A.L."/>
        </authorList>
    </citation>
    <scope>NUCLEOTIDE SEQUENCE [LARGE SCALE GENOMIC DNA]</scope>
    <source>
        <strain evidence="2 3">MUCL2830</strain>
    </source>
</reference>
<dbReference type="InterPro" id="IPR029058">
    <property type="entry name" value="AB_hydrolase_fold"/>
</dbReference>
<comment type="caution">
    <text evidence="2">The sequence shown here is derived from an EMBL/GenBank/DDBJ whole genome shotgun (WGS) entry which is preliminary data.</text>
</comment>
<dbReference type="Pfam" id="PF01764">
    <property type="entry name" value="Lipase_3"/>
    <property type="match status" value="1"/>
</dbReference>
<proteinExistence type="predicted"/>
<accession>A0A4Y8CY00</accession>
<evidence type="ECO:0000259" key="1">
    <source>
        <dbReference type="Pfam" id="PF01764"/>
    </source>
</evidence>
<dbReference type="GO" id="GO:0006629">
    <property type="term" value="P:lipid metabolic process"/>
    <property type="evidence" value="ECO:0007669"/>
    <property type="project" value="InterPro"/>
</dbReference>
<name>A0A4Y8CY00_9HELO</name>
<feature type="domain" description="Fungal lipase-type" evidence="1">
    <location>
        <begin position="107"/>
        <end position="232"/>
    </location>
</feature>
<gene>
    <name evidence="2" type="ORF">BOTCAL_0224g00200</name>
</gene>
<dbReference type="OrthoDB" id="426718at2759"/>
<dbReference type="InterPro" id="IPR002921">
    <property type="entry name" value="Fungal_lipase-type"/>
</dbReference>